<proteinExistence type="predicted"/>
<evidence type="ECO:0000313" key="2">
    <source>
        <dbReference type="Proteomes" id="UP000005926"/>
    </source>
</evidence>
<dbReference type="STRING" id="638301.HMPREF0444_1359"/>
<dbReference type="AlphaFoldDB" id="C8NHG4"/>
<reference evidence="1 2" key="1">
    <citation type="submission" date="2009-08" db="EMBL/GenBank/DDBJ databases">
        <authorList>
            <person name="Muzny D."/>
            <person name="Qin X."/>
            <person name="Deng J."/>
            <person name="Jiang H."/>
            <person name="Liu Y."/>
            <person name="Qu J."/>
            <person name="Song X.-Z."/>
            <person name="Zhang L."/>
            <person name="Thornton R."/>
            <person name="Coyle M."/>
            <person name="Francisco L."/>
            <person name="Jackson L."/>
            <person name="Javaid M."/>
            <person name="Korchina V."/>
            <person name="Kovar C."/>
            <person name="Mata R."/>
            <person name="Mathew T."/>
            <person name="Ngo R."/>
            <person name="Nguyen L."/>
            <person name="Nguyen N."/>
            <person name="Okwuonu G."/>
            <person name="Ongeri F."/>
            <person name="Pham C."/>
            <person name="Simmons D."/>
            <person name="Wilczek-Boney K."/>
            <person name="Hale W."/>
            <person name="Jakkamsetti A."/>
            <person name="Pham P."/>
            <person name="Ruth R."/>
            <person name="San Lucas F."/>
            <person name="Warren J."/>
            <person name="Zhang J."/>
            <person name="Zhao Z."/>
            <person name="Zhou C."/>
            <person name="Zhu D."/>
            <person name="Lee S."/>
            <person name="Bess C."/>
            <person name="Blankenburg K."/>
            <person name="Forbes L."/>
            <person name="Fu Q."/>
            <person name="Gubbala S."/>
            <person name="Hirani K."/>
            <person name="Jayaseelan J.C."/>
            <person name="Lara F."/>
            <person name="Munidasa M."/>
            <person name="Palculict T."/>
            <person name="Patil S."/>
            <person name="Pu L.-L."/>
            <person name="Saada N."/>
            <person name="Tang L."/>
            <person name="Weissenberger G."/>
            <person name="Zhu Y."/>
            <person name="Hemphill L."/>
            <person name="Shang Y."/>
            <person name="Youmans B."/>
            <person name="Ayvaz T."/>
            <person name="Ross M."/>
            <person name="Santibanez J."/>
            <person name="Aqrawi P."/>
            <person name="Gross S."/>
            <person name="Joshi V."/>
            <person name="Fowler G."/>
            <person name="Nazareth L."/>
            <person name="Reid J."/>
            <person name="Worley K."/>
            <person name="Petrosino J."/>
            <person name="Highlander S."/>
            <person name="Gibbs R."/>
        </authorList>
    </citation>
    <scope>NUCLEOTIDE SEQUENCE [LARGE SCALE GENOMIC DNA]</scope>
    <source>
        <strain evidence="1 2">ATCC 49175</strain>
    </source>
</reference>
<evidence type="ECO:0000313" key="1">
    <source>
        <dbReference type="EMBL" id="EEW37141.1"/>
    </source>
</evidence>
<dbReference type="EMBL" id="ACKZ01000020">
    <property type="protein sequence ID" value="EEW37141.1"/>
    <property type="molecule type" value="Genomic_DNA"/>
</dbReference>
<sequence>MKMHEAFVLIVVNAIRERYLSEKAFYTQELGISGQSWTRWKNGERGLKSENMQKISMLFTDYEWMLAHKIARNAEVLPEVASDPVAEYLRLKVQIANHWIRQENVRVEWKTAAVSKGKFKENVTILRIATNYGSWSYQDIIEIRIVGITHKQIGTKKQGLLEWIRDEKAQQKYLEYGKNVFIPENDSEEKFNV</sequence>
<protein>
    <submittedName>
        <fullName evidence="1">Uncharacterized protein</fullName>
    </submittedName>
</protein>
<accession>C8NHG4</accession>
<dbReference type="eggNOG" id="ENOG502ZS6Q">
    <property type="taxonomic scope" value="Bacteria"/>
</dbReference>
<organism evidence="1 2">
    <name type="scientific">Granulicatella adiacens ATCC 49175</name>
    <dbReference type="NCBI Taxonomy" id="638301"/>
    <lineage>
        <taxon>Bacteria</taxon>
        <taxon>Bacillati</taxon>
        <taxon>Bacillota</taxon>
        <taxon>Bacilli</taxon>
        <taxon>Lactobacillales</taxon>
        <taxon>Carnobacteriaceae</taxon>
        <taxon>Granulicatella</taxon>
    </lineage>
</organism>
<name>C8NHG4_9LACT</name>
<keyword evidence="2" id="KW-1185">Reference proteome</keyword>
<dbReference type="Proteomes" id="UP000005926">
    <property type="component" value="Unassembled WGS sequence"/>
</dbReference>
<comment type="caution">
    <text evidence="1">The sequence shown here is derived from an EMBL/GenBank/DDBJ whole genome shotgun (WGS) entry which is preliminary data.</text>
</comment>
<dbReference type="HOGENOM" id="CLU_129748_0_0_9"/>
<gene>
    <name evidence="1" type="ORF">HMPREF0444_1359</name>
</gene>